<reference evidence="1" key="1">
    <citation type="submission" date="2022-05" db="EMBL/GenBank/DDBJ databases">
        <title>Chromosome-level genome of Chaenocephalus aceratus.</title>
        <authorList>
            <person name="Park H."/>
        </authorList>
    </citation>
    <scope>NUCLEOTIDE SEQUENCE</scope>
    <source>
        <strain evidence="1">KU_202001</strain>
    </source>
</reference>
<accession>A0ACB9WEF3</accession>
<comment type="caution">
    <text evidence="1">The sequence shown here is derived from an EMBL/GenBank/DDBJ whole genome shotgun (WGS) entry which is preliminary data.</text>
</comment>
<proteinExistence type="predicted"/>
<sequence>MALRVPSLPLFVSAHAELQLARRCLLLESRLCAPQPSSSLVLLVGSWFTPHVNPSGNRMVWQSHLILANLGIDFDPLIGHLQRQLWQDYEGWEMGRVETLIRLTSLSLSTPPITKLAASLHTWRKWLDGATTGEGSAFNSQPSSREEPPGQSEIRAQLRRLLSAWLTSVVSSSPVLPPQ</sequence>
<dbReference type="EMBL" id="CM043800">
    <property type="protein sequence ID" value="KAI4811456.1"/>
    <property type="molecule type" value="Genomic_DNA"/>
</dbReference>
<evidence type="ECO:0000313" key="2">
    <source>
        <dbReference type="Proteomes" id="UP001057452"/>
    </source>
</evidence>
<protein>
    <submittedName>
        <fullName evidence="1">Uncharacterized protein</fullName>
    </submittedName>
</protein>
<feature type="non-terminal residue" evidence="1">
    <location>
        <position position="179"/>
    </location>
</feature>
<name>A0ACB9WEF3_CHAAC</name>
<keyword evidence="2" id="KW-1185">Reference proteome</keyword>
<organism evidence="1 2">
    <name type="scientific">Chaenocephalus aceratus</name>
    <name type="common">Blackfin icefish</name>
    <name type="synonym">Chaenichthys aceratus</name>
    <dbReference type="NCBI Taxonomy" id="36190"/>
    <lineage>
        <taxon>Eukaryota</taxon>
        <taxon>Metazoa</taxon>
        <taxon>Chordata</taxon>
        <taxon>Craniata</taxon>
        <taxon>Vertebrata</taxon>
        <taxon>Euteleostomi</taxon>
        <taxon>Actinopterygii</taxon>
        <taxon>Neopterygii</taxon>
        <taxon>Teleostei</taxon>
        <taxon>Neoteleostei</taxon>
        <taxon>Acanthomorphata</taxon>
        <taxon>Eupercaria</taxon>
        <taxon>Perciformes</taxon>
        <taxon>Notothenioidei</taxon>
        <taxon>Channichthyidae</taxon>
        <taxon>Chaenocephalus</taxon>
    </lineage>
</organism>
<evidence type="ECO:0000313" key="1">
    <source>
        <dbReference type="EMBL" id="KAI4811456.1"/>
    </source>
</evidence>
<dbReference type="Proteomes" id="UP001057452">
    <property type="component" value="Chromosome 16"/>
</dbReference>
<gene>
    <name evidence="1" type="ORF">KUCAC02_014365</name>
</gene>